<evidence type="ECO:0000256" key="4">
    <source>
        <dbReference type="ARBA" id="ARBA00022679"/>
    </source>
</evidence>
<organism evidence="13 14">
    <name type="scientific">Allomeiothermus silvanus (strain ATCC 700542 / DSM 9946 / NBRC 106475 / NCIMB 13440 / VI-R2)</name>
    <name type="common">Thermus silvanus</name>
    <dbReference type="NCBI Taxonomy" id="526227"/>
    <lineage>
        <taxon>Bacteria</taxon>
        <taxon>Thermotogati</taxon>
        <taxon>Deinococcota</taxon>
        <taxon>Deinococci</taxon>
        <taxon>Thermales</taxon>
        <taxon>Thermaceae</taxon>
        <taxon>Allomeiothermus</taxon>
    </lineage>
</organism>
<dbReference type="AlphaFoldDB" id="D7BAU0"/>
<keyword evidence="6 11" id="KW-0547">Nucleotide-binding</keyword>
<dbReference type="STRING" id="526227.Mesil_2461"/>
<dbReference type="HAMAP" id="MF_00165">
    <property type="entry name" value="Thymidylate_kinase"/>
    <property type="match status" value="1"/>
</dbReference>
<dbReference type="Proteomes" id="UP000001916">
    <property type="component" value="Chromosome"/>
</dbReference>
<evidence type="ECO:0000259" key="12">
    <source>
        <dbReference type="Pfam" id="PF02223"/>
    </source>
</evidence>
<reference evidence="13 14" key="1">
    <citation type="journal article" date="2010" name="Stand. Genomic Sci.">
        <title>Complete genome sequence of Meiothermus silvanus type strain (VI-R2).</title>
        <authorList>
            <person name="Sikorski J."/>
            <person name="Tindall B.J."/>
            <person name="Lowry S."/>
            <person name="Lucas S."/>
            <person name="Nolan M."/>
            <person name="Copeland A."/>
            <person name="Glavina Del Rio T."/>
            <person name="Tice H."/>
            <person name="Cheng J.F."/>
            <person name="Han C."/>
            <person name="Pitluck S."/>
            <person name="Liolios K."/>
            <person name="Ivanova N."/>
            <person name="Mavromatis K."/>
            <person name="Mikhailova N."/>
            <person name="Pati A."/>
            <person name="Goodwin L."/>
            <person name="Chen A."/>
            <person name="Palaniappan K."/>
            <person name="Land M."/>
            <person name="Hauser L."/>
            <person name="Chang Y.J."/>
            <person name="Jeffries C.D."/>
            <person name="Rohde M."/>
            <person name="Goker M."/>
            <person name="Woyke T."/>
            <person name="Bristow J."/>
            <person name="Eisen J.A."/>
            <person name="Markowitz V."/>
            <person name="Hugenholtz P."/>
            <person name="Kyrpides N.C."/>
            <person name="Klenk H.P."/>
            <person name="Lapidus A."/>
        </authorList>
    </citation>
    <scope>NUCLEOTIDE SEQUENCE [LARGE SCALE GENOMIC DNA]</scope>
    <source>
        <strain evidence="14">ATCC 700542 / DSM 9946 / VI-R2</strain>
    </source>
</reference>
<dbReference type="Pfam" id="PF02223">
    <property type="entry name" value="Thymidylate_kin"/>
    <property type="match status" value="1"/>
</dbReference>
<evidence type="ECO:0000256" key="10">
    <source>
        <dbReference type="ARBA" id="ARBA00057735"/>
    </source>
</evidence>
<evidence type="ECO:0000256" key="3">
    <source>
        <dbReference type="ARBA" id="ARBA00017144"/>
    </source>
</evidence>
<dbReference type="eggNOG" id="COG0125">
    <property type="taxonomic scope" value="Bacteria"/>
</dbReference>
<dbReference type="CDD" id="cd01672">
    <property type="entry name" value="TMPK"/>
    <property type="match status" value="1"/>
</dbReference>
<dbReference type="HOGENOM" id="CLU_049131_0_2_0"/>
<dbReference type="KEGG" id="msv:Mesil_2461"/>
<comment type="catalytic activity">
    <reaction evidence="9 11">
        <text>dTMP + ATP = dTDP + ADP</text>
        <dbReference type="Rhea" id="RHEA:13517"/>
        <dbReference type="ChEBI" id="CHEBI:30616"/>
        <dbReference type="ChEBI" id="CHEBI:58369"/>
        <dbReference type="ChEBI" id="CHEBI:63528"/>
        <dbReference type="ChEBI" id="CHEBI:456216"/>
        <dbReference type="EC" id="2.7.4.9"/>
    </reaction>
</comment>
<accession>D7BAU0</accession>
<feature type="binding site" evidence="11">
    <location>
        <begin position="10"/>
        <end position="17"/>
    </location>
    <ligand>
        <name>ATP</name>
        <dbReference type="ChEBI" id="CHEBI:30616"/>
    </ligand>
</feature>
<dbReference type="GO" id="GO:0005524">
    <property type="term" value="F:ATP binding"/>
    <property type="evidence" value="ECO:0007669"/>
    <property type="project" value="UniProtKB-UniRule"/>
</dbReference>
<dbReference type="RefSeq" id="WP_013158856.1">
    <property type="nucleotide sequence ID" value="NC_014212.1"/>
</dbReference>
<keyword evidence="5 11" id="KW-0545">Nucleotide biosynthesis</keyword>
<evidence type="ECO:0000256" key="11">
    <source>
        <dbReference type="HAMAP-Rule" id="MF_00165"/>
    </source>
</evidence>
<protein>
    <recommendedName>
        <fullName evidence="3 11">Thymidylate kinase</fullName>
        <ecNumber evidence="2 11">2.7.4.9</ecNumber>
    </recommendedName>
    <alternativeName>
        <fullName evidence="11">dTMP kinase</fullName>
    </alternativeName>
</protein>
<evidence type="ECO:0000256" key="2">
    <source>
        <dbReference type="ARBA" id="ARBA00012980"/>
    </source>
</evidence>
<comment type="function">
    <text evidence="10 11">Phosphorylation of dTMP to form dTDP in both de novo and salvage pathways of dTTP synthesis.</text>
</comment>
<evidence type="ECO:0000256" key="5">
    <source>
        <dbReference type="ARBA" id="ARBA00022727"/>
    </source>
</evidence>
<dbReference type="PROSITE" id="PS01331">
    <property type="entry name" value="THYMIDYLATE_KINASE"/>
    <property type="match status" value="1"/>
</dbReference>
<dbReference type="Gene3D" id="3.40.50.300">
    <property type="entry name" value="P-loop containing nucleotide triphosphate hydrolases"/>
    <property type="match status" value="1"/>
</dbReference>
<dbReference type="GO" id="GO:0006235">
    <property type="term" value="P:dTTP biosynthetic process"/>
    <property type="evidence" value="ECO:0007669"/>
    <property type="project" value="UniProtKB-UniRule"/>
</dbReference>
<dbReference type="EC" id="2.7.4.9" evidence="2 11"/>
<keyword evidence="7 11" id="KW-0418">Kinase</keyword>
<dbReference type="SUPFAM" id="SSF52540">
    <property type="entry name" value="P-loop containing nucleoside triphosphate hydrolases"/>
    <property type="match status" value="1"/>
</dbReference>
<evidence type="ECO:0000256" key="6">
    <source>
        <dbReference type="ARBA" id="ARBA00022741"/>
    </source>
</evidence>
<proteinExistence type="inferred from homology"/>
<dbReference type="GO" id="GO:0006233">
    <property type="term" value="P:dTDP biosynthetic process"/>
    <property type="evidence" value="ECO:0007669"/>
    <property type="project" value="InterPro"/>
</dbReference>
<dbReference type="InterPro" id="IPR027417">
    <property type="entry name" value="P-loop_NTPase"/>
</dbReference>
<gene>
    <name evidence="11" type="primary">tmk</name>
    <name evidence="13" type="ordered locus">Mesil_2461</name>
</gene>
<dbReference type="FunFam" id="3.40.50.300:FF:000225">
    <property type="entry name" value="Thymidylate kinase"/>
    <property type="match status" value="1"/>
</dbReference>
<evidence type="ECO:0000256" key="8">
    <source>
        <dbReference type="ARBA" id="ARBA00022840"/>
    </source>
</evidence>
<dbReference type="PANTHER" id="PTHR10344">
    <property type="entry name" value="THYMIDYLATE KINASE"/>
    <property type="match status" value="1"/>
</dbReference>
<evidence type="ECO:0000313" key="14">
    <source>
        <dbReference type="Proteomes" id="UP000001916"/>
    </source>
</evidence>
<dbReference type="NCBIfam" id="TIGR00041">
    <property type="entry name" value="DTMP_kinase"/>
    <property type="match status" value="1"/>
</dbReference>
<evidence type="ECO:0000313" key="13">
    <source>
        <dbReference type="EMBL" id="ADH64314.1"/>
    </source>
</evidence>
<evidence type="ECO:0000256" key="1">
    <source>
        <dbReference type="ARBA" id="ARBA00009776"/>
    </source>
</evidence>
<dbReference type="GO" id="GO:0006227">
    <property type="term" value="P:dUDP biosynthetic process"/>
    <property type="evidence" value="ECO:0007669"/>
    <property type="project" value="TreeGrafter"/>
</dbReference>
<dbReference type="EMBL" id="CP002042">
    <property type="protein sequence ID" value="ADH64314.1"/>
    <property type="molecule type" value="Genomic_DNA"/>
</dbReference>
<comment type="similarity">
    <text evidence="1 11">Belongs to the thymidylate kinase family.</text>
</comment>
<evidence type="ECO:0000256" key="7">
    <source>
        <dbReference type="ARBA" id="ARBA00022777"/>
    </source>
</evidence>
<dbReference type="GO" id="GO:0004798">
    <property type="term" value="F:dTMP kinase activity"/>
    <property type="evidence" value="ECO:0007669"/>
    <property type="project" value="UniProtKB-UniRule"/>
</dbReference>
<dbReference type="InterPro" id="IPR018094">
    <property type="entry name" value="Thymidylate_kinase"/>
</dbReference>
<evidence type="ECO:0000256" key="9">
    <source>
        <dbReference type="ARBA" id="ARBA00048743"/>
    </source>
</evidence>
<sequence length="202" mass="22426">MSGWFITFEGPEGAGKSTQVKLLAPWLEAQGREVVLTREPGNGGWLGVEVRRLVLLSEPMSPEAEYLLYSADRAEHVRRVIAPALAAGKVVLCDRYLDSSLAYQGYGRGLDLGWLRAVAVGVTQGLKPHRTFLLDLPPEVGLARFAGRDRLEREPLEFHQRVRAGYLELAKAEPQRFVVLDATQSPEAIQAELRSHLSTLLR</sequence>
<feature type="domain" description="Thymidylate kinase-like" evidence="12">
    <location>
        <begin position="8"/>
        <end position="192"/>
    </location>
</feature>
<name>D7BAU0_ALLS1</name>
<dbReference type="GO" id="GO:0005829">
    <property type="term" value="C:cytosol"/>
    <property type="evidence" value="ECO:0007669"/>
    <property type="project" value="TreeGrafter"/>
</dbReference>
<keyword evidence="4 11" id="KW-0808">Transferase</keyword>
<dbReference type="OrthoDB" id="9774907at2"/>
<dbReference type="PANTHER" id="PTHR10344:SF4">
    <property type="entry name" value="UMP-CMP KINASE 2, MITOCHONDRIAL"/>
    <property type="match status" value="1"/>
</dbReference>
<keyword evidence="8 11" id="KW-0067">ATP-binding</keyword>
<dbReference type="InterPro" id="IPR018095">
    <property type="entry name" value="Thymidylate_kin_CS"/>
</dbReference>
<keyword evidence="14" id="KW-1185">Reference proteome</keyword>
<dbReference type="InterPro" id="IPR039430">
    <property type="entry name" value="Thymidylate_kin-like_dom"/>
</dbReference>